<dbReference type="EMBL" id="BKCJ010008591">
    <property type="protein sequence ID" value="GEU82985.1"/>
    <property type="molecule type" value="Genomic_DNA"/>
</dbReference>
<dbReference type="InterPro" id="IPR010285">
    <property type="entry name" value="DNA_helicase_pif1-like_DEAD"/>
</dbReference>
<feature type="domain" description="DNA helicase Pif1-like DEAD-box helicase" evidence="2">
    <location>
        <begin position="607"/>
        <end position="732"/>
    </location>
</feature>
<dbReference type="Gene3D" id="3.40.50.300">
    <property type="entry name" value="P-loop containing nucleotide triphosphate hydrolases"/>
    <property type="match status" value="1"/>
</dbReference>
<dbReference type="GO" id="GO:0016787">
    <property type="term" value="F:hydrolase activity"/>
    <property type="evidence" value="ECO:0007669"/>
    <property type="project" value="UniProtKB-KW"/>
</dbReference>
<sequence length="794" mass="90191">MGNIFNRVETFATFDALDNVSSGYGPRCDVPYVGAPFASCYSRITGLYLDVFRKCSKFSGVKSQRECSITFRVINHTKDAQFYLDMYHKYSRVSGEVPCSPAFVGGVGDGLDKCRFQPSGHSDVFEAYLALCSSGAGSRCSRSLSQTTPFFNSNLVHSDFSSLCVPSASLSGRSFHANTNALIITVQLDRGDSQNSYPVSRDGGNTRENCQLKSTIDVSNNGSFASRRGRNMQVRPNVNSSVGVRSASRRTRCRVMTSGTTYTYRDLGDCNRRCHYCGASFRQPGYHTDLTLKSANGVDRGKRITMLAYYDYQLHFRLQQYDLYFRGCRVFQQYVVDVFCAVEQNRLDFIRKKQKDIQSDYLSGLYDVISRGERDGYEVGGRIILPMSFTGGPRYMYTHYLDAFSIYRKLGNPQFFITFTCNINWPKIERFMSEYPHLTAFDRANVVCRVFEQNIQALIAFLREERVFGIVTGAELLDPRKDPEGYNIISELMMHGPCGAVSSKAPCHFICAHEAYWRILKFDIHRREPAVQILAVHLEDMQRVTFRDQDRKSWSPRKNSKSSIGRLAYVHLTLGELFFLRMLPCHQKGYRDFWEMQTINDVLIDLQSCELIFVYGHGGTGKTFLWKTIISSLRYEGKIVLIVVSSGIASLLLPYGRTLHSRFKLPLELTEESLCRITKNTQLGKLLPDTDLIIWYEDPMSDCLCFKALDRSLRDIVDKPSSLFGEKSVLLGVFTLKHNMRLARPDISLEETSLVNSFASWLLDVGDGKIGEPADEDPTKYVLRSQSSCILFPF</sequence>
<dbReference type="PANTHER" id="PTHR10492:SF96">
    <property type="entry name" value="ATP-DEPENDENT DNA HELICASE"/>
    <property type="match status" value="1"/>
</dbReference>
<comment type="catalytic activity">
    <reaction evidence="1">
        <text>ATP + H2O = ADP + phosphate + H(+)</text>
        <dbReference type="Rhea" id="RHEA:13065"/>
        <dbReference type="ChEBI" id="CHEBI:15377"/>
        <dbReference type="ChEBI" id="CHEBI:15378"/>
        <dbReference type="ChEBI" id="CHEBI:30616"/>
        <dbReference type="ChEBI" id="CHEBI:43474"/>
        <dbReference type="ChEBI" id="CHEBI:456216"/>
        <dbReference type="EC" id="5.6.2.3"/>
    </reaction>
</comment>
<proteinExistence type="inferred from homology"/>
<dbReference type="GO" id="GO:0006310">
    <property type="term" value="P:DNA recombination"/>
    <property type="evidence" value="ECO:0007669"/>
    <property type="project" value="UniProtKB-KW"/>
</dbReference>
<name>A0A6L2NEB8_TANCI</name>
<dbReference type="SUPFAM" id="SSF52540">
    <property type="entry name" value="P-loop containing nucleoside triphosphate hydrolases"/>
    <property type="match status" value="1"/>
</dbReference>
<dbReference type="EC" id="5.6.2.3" evidence="1"/>
<comment type="cofactor">
    <cofactor evidence="1">
        <name>Mg(2+)</name>
        <dbReference type="ChEBI" id="CHEBI:18420"/>
    </cofactor>
</comment>
<dbReference type="Pfam" id="PF14214">
    <property type="entry name" value="Helitron_like_N"/>
    <property type="match status" value="1"/>
</dbReference>
<evidence type="ECO:0000259" key="3">
    <source>
        <dbReference type="Pfam" id="PF14214"/>
    </source>
</evidence>
<accession>A0A6L2NEB8</accession>
<comment type="caution">
    <text evidence="4">The sequence shown here is derived from an EMBL/GenBank/DDBJ whole genome shotgun (WGS) entry which is preliminary data.</text>
</comment>
<dbReference type="InterPro" id="IPR025476">
    <property type="entry name" value="Helitron_helicase-like"/>
</dbReference>
<keyword evidence="1" id="KW-0378">Hydrolase</keyword>
<feature type="domain" description="Helitron helicase-like" evidence="3">
    <location>
        <begin position="309"/>
        <end position="472"/>
    </location>
</feature>
<dbReference type="GO" id="GO:0043139">
    <property type="term" value="F:5'-3' DNA helicase activity"/>
    <property type="evidence" value="ECO:0007669"/>
    <property type="project" value="UniProtKB-EC"/>
</dbReference>
<dbReference type="GO" id="GO:0005524">
    <property type="term" value="F:ATP binding"/>
    <property type="evidence" value="ECO:0007669"/>
    <property type="project" value="UniProtKB-KW"/>
</dbReference>
<keyword evidence="1" id="KW-0234">DNA repair</keyword>
<evidence type="ECO:0000256" key="1">
    <source>
        <dbReference type="RuleBase" id="RU363044"/>
    </source>
</evidence>
<evidence type="ECO:0000313" key="4">
    <source>
        <dbReference type="EMBL" id="GEU82985.1"/>
    </source>
</evidence>
<evidence type="ECO:0000259" key="2">
    <source>
        <dbReference type="Pfam" id="PF05970"/>
    </source>
</evidence>
<keyword evidence="1" id="KW-0067">ATP-binding</keyword>
<dbReference type="PANTHER" id="PTHR10492">
    <property type="match status" value="1"/>
</dbReference>
<dbReference type="Pfam" id="PF05970">
    <property type="entry name" value="PIF1"/>
    <property type="match status" value="1"/>
</dbReference>
<keyword evidence="1 4" id="KW-0347">Helicase</keyword>
<dbReference type="InterPro" id="IPR027417">
    <property type="entry name" value="P-loop_NTPase"/>
</dbReference>
<protein>
    <recommendedName>
        <fullName evidence="1">ATP-dependent DNA helicase</fullName>
        <ecNumber evidence="1">5.6.2.3</ecNumber>
    </recommendedName>
</protein>
<gene>
    <name evidence="4" type="ORF">Tci_054963</name>
</gene>
<reference evidence="4" key="1">
    <citation type="journal article" date="2019" name="Sci. Rep.">
        <title>Draft genome of Tanacetum cinerariifolium, the natural source of mosquito coil.</title>
        <authorList>
            <person name="Yamashiro T."/>
            <person name="Shiraishi A."/>
            <person name="Satake H."/>
            <person name="Nakayama K."/>
        </authorList>
    </citation>
    <scope>NUCLEOTIDE SEQUENCE</scope>
</reference>
<dbReference type="GO" id="GO:0000723">
    <property type="term" value="P:telomere maintenance"/>
    <property type="evidence" value="ECO:0007669"/>
    <property type="project" value="InterPro"/>
</dbReference>
<organism evidence="4">
    <name type="scientific">Tanacetum cinerariifolium</name>
    <name type="common">Dalmatian daisy</name>
    <name type="synonym">Chrysanthemum cinerariifolium</name>
    <dbReference type="NCBI Taxonomy" id="118510"/>
    <lineage>
        <taxon>Eukaryota</taxon>
        <taxon>Viridiplantae</taxon>
        <taxon>Streptophyta</taxon>
        <taxon>Embryophyta</taxon>
        <taxon>Tracheophyta</taxon>
        <taxon>Spermatophyta</taxon>
        <taxon>Magnoliopsida</taxon>
        <taxon>eudicotyledons</taxon>
        <taxon>Gunneridae</taxon>
        <taxon>Pentapetalae</taxon>
        <taxon>asterids</taxon>
        <taxon>campanulids</taxon>
        <taxon>Asterales</taxon>
        <taxon>Asteraceae</taxon>
        <taxon>Asteroideae</taxon>
        <taxon>Anthemideae</taxon>
        <taxon>Anthemidinae</taxon>
        <taxon>Tanacetum</taxon>
    </lineage>
</organism>
<keyword evidence="1" id="KW-0547">Nucleotide-binding</keyword>
<keyword evidence="1" id="KW-0233">DNA recombination</keyword>
<dbReference type="GO" id="GO:0006281">
    <property type="term" value="P:DNA repair"/>
    <property type="evidence" value="ECO:0007669"/>
    <property type="project" value="UniProtKB-KW"/>
</dbReference>
<comment type="similarity">
    <text evidence="1">Belongs to the helicase family.</text>
</comment>
<dbReference type="AlphaFoldDB" id="A0A6L2NEB8"/>
<keyword evidence="1" id="KW-0227">DNA damage</keyword>